<keyword evidence="6" id="KW-1185">Reference proteome</keyword>
<keyword evidence="2" id="KW-0547">Nucleotide-binding</keyword>
<dbReference type="PANTHER" id="PTHR43392">
    <property type="entry name" value="AAA-TYPE ATPASE FAMILY PROTEIN / ANKYRIN REPEAT FAMILY PROTEIN"/>
    <property type="match status" value="1"/>
</dbReference>
<comment type="similarity">
    <text evidence="1">Belongs to the CbxX/CfxQ family.</text>
</comment>
<dbReference type="GO" id="GO:0005524">
    <property type="term" value="F:ATP binding"/>
    <property type="evidence" value="ECO:0007669"/>
    <property type="project" value="UniProtKB-KW"/>
</dbReference>
<reference evidence="5 6" key="1">
    <citation type="submission" date="2016-02" db="EMBL/GenBank/DDBJ databases">
        <title>Genome analysis of coral dinoflagellate symbionts highlights evolutionary adaptations to a symbiotic lifestyle.</title>
        <authorList>
            <person name="Aranda M."/>
            <person name="Li Y."/>
            <person name="Liew Y.J."/>
            <person name="Baumgarten S."/>
            <person name="Simakov O."/>
            <person name="Wilson M."/>
            <person name="Piel J."/>
            <person name="Ashoor H."/>
            <person name="Bougouffa S."/>
            <person name="Bajic V.B."/>
            <person name="Ryu T."/>
            <person name="Ravasi T."/>
            <person name="Bayer T."/>
            <person name="Micklem G."/>
            <person name="Kim H."/>
            <person name="Bhak J."/>
            <person name="Lajeunesse T.C."/>
            <person name="Voolstra C.R."/>
        </authorList>
    </citation>
    <scope>NUCLEOTIDE SEQUENCE [LARGE SCALE GENOMIC DNA]</scope>
    <source>
        <strain evidence="5 6">CCMP2467</strain>
    </source>
</reference>
<feature type="domain" description="ATPase AAA-type core" evidence="4">
    <location>
        <begin position="3"/>
        <end position="101"/>
    </location>
</feature>
<dbReference type="GO" id="GO:0016887">
    <property type="term" value="F:ATP hydrolysis activity"/>
    <property type="evidence" value="ECO:0007669"/>
    <property type="project" value="InterPro"/>
</dbReference>
<dbReference type="AlphaFoldDB" id="A0A1Q9C440"/>
<dbReference type="Pfam" id="PF00004">
    <property type="entry name" value="AAA"/>
    <property type="match status" value="1"/>
</dbReference>
<protein>
    <submittedName>
        <fullName evidence="5">Stage V sporulation protein K</fullName>
    </submittedName>
</protein>
<dbReference type="PRINTS" id="PR00819">
    <property type="entry name" value="CBXCFQXSUPER"/>
</dbReference>
<sequence length="109" mass="12070">MRFLGNPGTGKTVVARIVGKLLIALGAISYPERVKVFNEVARSDLVAQYVGQTAPKVQKEVEKSLGGVFFLDEAYSLVNGERDQFGHEADTLIKEMEDKRANFVVDRLL</sequence>
<keyword evidence="3" id="KW-0067">ATP-binding</keyword>
<evidence type="ECO:0000313" key="6">
    <source>
        <dbReference type="Proteomes" id="UP000186817"/>
    </source>
</evidence>
<name>A0A1Q9C440_SYMMI</name>
<evidence type="ECO:0000313" key="5">
    <source>
        <dbReference type="EMBL" id="OLP77665.1"/>
    </source>
</evidence>
<dbReference type="Proteomes" id="UP000186817">
    <property type="component" value="Unassembled WGS sequence"/>
</dbReference>
<dbReference type="SUPFAM" id="SSF52540">
    <property type="entry name" value="P-loop containing nucleoside triphosphate hydrolases"/>
    <property type="match status" value="1"/>
</dbReference>
<dbReference type="EMBL" id="LSRX01001731">
    <property type="protein sequence ID" value="OLP77665.1"/>
    <property type="molecule type" value="Genomic_DNA"/>
</dbReference>
<evidence type="ECO:0000256" key="3">
    <source>
        <dbReference type="ARBA" id="ARBA00022840"/>
    </source>
</evidence>
<organism evidence="5 6">
    <name type="scientific">Symbiodinium microadriaticum</name>
    <name type="common">Dinoflagellate</name>
    <name type="synonym">Zooxanthella microadriatica</name>
    <dbReference type="NCBI Taxonomy" id="2951"/>
    <lineage>
        <taxon>Eukaryota</taxon>
        <taxon>Sar</taxon>
        <taxon>Alveolata</taxon>
        <taxon>Dinophyceae</taxon>
        <taxon>Suessiales</taxon>
        <taxon>Symbiodiniaceae</taxon>
        <taxon>Symbiodinium</taxon>
    </lineage>
</organism>
<evidence type="ECO:0000256" key="2">
    <source>
        <dbReference type="ARBA" id="ARBA00022741"/>
    </source>
</evidence>
<proteinExistence type="inferred from homology"/>
<dbReference type="InterPro" id="IPR000641">
    <property type="entry name" value="CbxX/CfxQ"/>
</dbReference>
<gene>
    <name evidence="5" type="primary">spoVK</name>
    <name evidence="5" type="ORF">AK812_SmicGene42255</name>
</gene>
<evidence type="ECO:0000259" key="4">
    <source>
        <dbReference type="Pfam" id="PF00004"/>
    </source>
</evidence>
<dbReference type="CDD" id="cd00009">
    <property type="entry name" value="AAA"/>
    <property type="match status" value="1"/>
</dbReference>
<comment type="caution">
    <text evidence="5">The sequence shown here is derived from an EMBL/GenBank/DDBJ whole genome shotgun (WGS) entry which is preliminary data.</text>
</comment>
<accession>A0A1Q9C440</accession>
<dbReference type="InterPro" id="IPR027417">
    <property type="entry name" value="P-loop_NTPase"/>
</dbReference>
<dbReference type="InterPro" id="IPR050773">
    <property type="entry name" value="CbxX/CfxQ_RuBisCO_ESX"/>
</dbReference>
<dbReference type="PANTHER" id="PTHR43392:SF2">
    <property type="entry name" value="AAA-TYPE ATPASE FAMILY PROTEIN _ ANKYRIN REPEAT FAMILY PROTEIN"/>
    <property type="match status" value="1"/>
</dbReference>
<dbReference type="InterPro" id="IPR003959">
    <property type="entry name" value="ATPase_AAA_core"/>
</dbReference>
<dbReference type="OrthoDB" id="575at2759"/>
<evidence type="ECO:0000256" key="1">
    <source>
        <dbReference type="ARBA" id="ARBA00010378"/>
    </source>
</evidence>
<dbReference type="Gene3D" id="3.40.50.300">
    <property type="entry name" value="P-loop containing nucleotide triphosphate hydrolases"/>
    <property type="match status" value="1"/>
</dbReference>